<dbReference type="GO" id="GO:0000287">
    <property type="term" value="F:magnesium ion binding"/>
    <property type="evidence" value="ECO:0007669"/>
    <property type="project" value="TreeGrafter"/>
</dbReference>
<evidence type="ECO:0000313" key="6">
    <source>
        <dbReference type="Proteomes" id="UP000494249"/>
    </source>
</evidence>
<reference evidence="5 6" key="1">
    <citation type="submission" date="2020-04" db="EMBL/GenBank/DDBJ databases">
        <authorList>
            <person name="De Canck E."/>
        </authorList>
    </citation>
    <scope>NUCLEOTIDE SEQUENCE [LARGE SCALE GENOMIC DNA]</scope>
    <source>
        <strain evidence="5 6">LMG 22037</strain>
    </source>
</reference>
<name>A0A6J4ZSG1_9BURK</name>
<protein>
    <submittedName>
        <fullName evidence="5">L-rhamnonate dehydratase</fullName>
        <ecNumber evidence="5">4.2.1.90</ecNumber>
    </submittedName>
</protein>
<dbReference type="SUPFAM" id="SSF51604">
    <property type="entry name" value="Enolase C-terminal domain-like"/>
    <property type="match status" value="1"/>
</dbReference>
<keyword evidence="5" id="KW-0456">Lyase</keyword>
<keyword evidence="3" id="KW-0460">Magnesium</keyword>
<dbReference type="GO" id="GO:0050032">
    <property type="term" value="F:L-rhamnonate dehydratase activity"/>
    <property type="evidence" value="ECO:0007669"/>
    <property type="project" value="UniProtKB-EC"/>
</dbReference>
<sequence>MARCFRAITTNKAHGDEQGDLCTGLRFVREHAPPGMDIAAGEYGYTSDDFRRLLSARSVDVLQADVSRCGGITGFMQAGALCDASNVPLSAHCAPALHLHVACAVPRLRHQEWFHDHVRIEAMLFDGAPQARDGAIAPDLSRPGCGLAFRHQDAAQYRVK</sequence>
<keyword evidence="2" id="KW-0479">Metal-binding</keyword>
<dbReference type="AlphaFoldDB" id="A0A6J4ZSG1"/>
<dbReference type="InterPro" id="IPR029065">
    <property type="entry name" value="Enolase_C-like"/>
</dbReference>
<dbReference type="GO" id="GO:0016052">
    <property type="term" value="P:carbohydrate catabolic process"/>
    <property type="evidence" value="ECO:0007669"/>
    <property type="project" value="TreeGrafter"/>
</dbReference>
<evidence type="ECO:0000256" key="2">
    <source>
        <dbReference type="ARBA" id="ARBA00022723"/>
    </source>
</evidence>
<accession>A0A6J4ZSG1</accession>
<evidence type="ECO:0000259" key="4">
    <source>
        <dbReference type="Pfam" id="PF13378"/>
    </source>
</evidence>
<dbReference type="Gene3D" id="3.20.20.120">
    <property type="entry name" value="Enolase-like C-terminal domain"/>
    <property type="match status" value="1"/>
</dbReference>
<dbReference type="InterPro" id="IPR046945">
    <property type="entry name" value="RHMD-like"/>
</dbReference>
<dbReference type="EMBL" id="CADIKB010000001">
    <property type="protein sequence ID" value="CAB3641855.1"/>
    <property type="molecule type" value="Genomic_DNA"/>
</dbReference>
<evidence type="ECO:0000256" key="3">
    <source>
        <dbReference type="ARBA" id="ARBA00022842"/>
    </source>
</evidence>
<evidence type="ECO:0000256" key="1">
    <source>
        <dbReference type="ARBA" id="ARBA00001946"/>
    </source>
</evidence>
<organism evidence="5 6">
    <name type="scientific">Paraburkholderia phenoliruptrix</name>
    <dbReference type="NCBI Taxonomy" id="252970"/>
    <lineage>
        <taxon>Bacteria</taxon>
        <taxon>Pseudomonadati</taxon>
        <taxon>Pseudomonadota</taxon>
        <taxon>Betaproteobacteria</taxon>
        <taxon>Burkholderiales</taxon>
        <taxon>Burkholderiaceae</taxon>
        <taxon>Paraburkholderia</taxon>
    </lineage>
</organism>
<comment type="cofactor">
    <cofactor evidence="1">
        <name>Mg(2+)</name>
        <dbReference type="ChEBI" id="CHEBI:18420"/>
    </cofactor>
</comment>
<feature type="domain" description="Enolase C-terminal" evidence="4">
    <location>
        <begin position="24"/>
        <end position="150"/>
    </location>
</feature>
<dbReference type="EC" id="4.2.1.90" evidence="5"/>
<gene>
    <name evidence="5" type="primary">rhmD_1</name>
    <name evidence="5" type="ORF">LMG22037_00356</name>
</gene>
<dbReference type="PANTHER" id="PTHR13794:SF58">
    <property type="entry name" value="MITOCHONDRIAL ENOLASE SUPERFAMILY MEMBER 1"/>
    <property type="match status" value="1"/>
</dbReference>
<dbReference type="InterPro" id="IPR036849">
    <property type="entry name" value="Enolase-like_C_sf"/>
</dbReference>
<dbReference type="PANTHER" id="PTHR13794">
    <property type="entry name" value="ENOLASE SUPERFAMILY, MANDELATE RACEMASE"/>
    <property type="match status" value="1"/>
</dbReference>
<dbReference type="Pfam" id="PF13378">
    <property type="entry name" value="MR_MLE_C"/>
    <property type="match status" value="1"/>
</dbReference>
<proteinExistence type="predicted"/>
<evidence type="ECO:0000313" key="5">
    <source>
        <dbReference type="EMBL" id="CAB3641855.1"/>
    </source>
</evidence>
<dbReference type="Proteomes" id="UP000494249">
    <property type="component" value="Unassembled WGS sequence"/>
</dbReference>